<dbReference type="EMBL" id="CZBI01000009">
    <property type="protein sequence ID" value="CUQ44435.1"/>
    <property type="molecule type" value="Genomic_DNA"/>
</dbReference>
<dbReference type="RefSeq" id="WP_055221836.1">
    <property type="nucleotide sequence ID" value="NZ_CZBI01000009.1"/>
</dbReference>
<name>A0A174WK50_BACT4</name>
<evidence type="ECO:0000313" key="1">
    <source>
        <dbReference type="EMBL" id="CUQ44435.1"/>
    </source>
</evidence>
<accession>A0A174WK50</accession>
<protein>
    <submittedName>
        <fullName evidence="1">Uncharacterized protein</fullName>
    </submittedName>
</protein>
<sequence>MITVSYKDFISNSGNIQLDKIEDKLRNLFLVDSKIKLKEVEKIYTIDNINDFIRDISLFLKDEQKCSEENNQDIKQSLQVEQSIAVEQEDDSEYNVYRTWWGKTFAIFVVVWLISMFTSHDWGTKDFSRKYSLRYSVSYSEVERVVGYDTPMFPIPYKRYKIEYNDGSEKTIGYKVLGLIFITDEI</sequence>
<gene>
    <name evidence="1" type="ORF">ERS852557_04547</name>
</gene>
<dbReference type="Proteomes" id="UP000095541">
    <property type="component" value="Unassembled WGS sequence"/>
</dbReference>
<proteinExistence type="predicted"/>
<organism evidence="1 2">
    <name type="scientific">Bacteroides thetaiotaomicron</name>
    <dbReference type="NCBI Taxonomy" id="818"/>
    <lineage>
        <taxon>Bacteria</taxon>
        <taxon>Pseudomonadati</taxon>
        <taxon>Bacteroidota</taxon>
        <taxon>Bacteroidia</taxon>
        <taxon>Bacteroidales</taxon>
        <taxon>Bacteroidaceae</taxon>
        <taxon>Bacteroides</taxon>
    </lineage>
</organism>
<dbReference type="AlphaFoldDB" id="A0A174WK50"/>
<reference evidence="1 2" key="1">
    <citation type="submission" date="2015-09" db="EMBL/GenBank/DDBJ databases">
        <authorList>
            <consortium name="Pathogen Informatics"/>
        </authorList>
    </citation>
    <scope>NUCLEOTIDE SEQUENCE [LARGE SCALE GENOMIC DNA]</scope>
    <source>
        <strain evidence="1 2">2789STDY5834945</strain>
    </source>
</reference>
<evidence type="ECO:0000313" key="2">
    <source>
        <dbReference type="Proteomes" id="UP000095541"/>
    </source>
</evidence>